<sequence length="202" mass="23380">KPCVNDNCSITNTTGSIDIICDSFQQHSCDKHFQNDYPDNLPVKTDDIIMKMCELHIFCLINITKTHLTLSIYGFLSLLVESTEFKNSSSINAAKTFYKTCSIDYSMEKSLIQSKVHEMAEELFNGWRMSSDEKQYKDFSENVLKPEHFNLTAYILPLIFQSGRTTFFSVNLTEGYSQGDDRLIHVRFQTIHDLVIFMHIKF</sequence>
<comment type="caution">
    <text evidence="1">The sequence shown here is derived from an EMBL/GenBank/DDBJ whole genome shotgun (WGS) entry which is preliminary data.</text>
</comment>
<dbReference type="AlphaFoldDB" id="A0A430QUS0"/>
<dbReference type="InterPro" id="IPR042089">
    <property type="entry name" value="Peptidase_M13_dom_2"/>
</dbReference>
<dbReference type="EMBL" id="QMKO01000158">
    <property type="protein sequence ID" value="RTG91384.1"/>
    <property type="molecule type" value="Genomic_DNA"/>
</dbReference>
<reference evidence="1 2" key="1">
    <citation type="journal article" date="2019" name="PLoS Pathog.">
        <title>Genome sequence of the bovine parasite Schistosoma bovis Tanzania.</title>
        <authorList>
            <person name="Oey H."/>
            <person name="Zakrzewski M."/>
            <person name="Gobert G."/>
            <person name="Gravermann K."/>
            <person name="Stoye J."/>
            <person name="Jones M."/>
            <person name="Mcmanus D."/>
            <person name="Krause L."/>
        </authorList>
    </citation>
    <scope>NUCLEOTIDE SEQUENCE [LARGE SCALE GENOMIC DNA]</scope>
    <source>
        <strain evidence="1 2">TAN1997</strain>
    </source>
</reference>
<dbReference type="STRING" id="6184.A0A430QUS0"/>
<proteinExistence type="predicted"/>
<gene>
    <name evidence="1" type="ORF">DC041_0006322</name>
</gene>
<evidence type="ECO:0000313" key="2">
    <source>
        <dbReference type="Proteomes" id="UP000290809"/>
    </source>
</evidence>
<organism evidence="1 2">
    <name type="scientific">Schistosoma bovis</name>
    <name type="common">Blood fluke</name>
    <dbReference type="NCBI Taxonomy" id="6184"/>
    <lineage>
        <taxon>Eukaryota</taxon>
        <taxon>Metazoa</taxon>
        <taxon>Spiralia</taxon>
        <taxon>Lophotrochozoa</taxon>
        <taxon>Platyhelminthes</taxon>
        <taxon>Trematoda</taxon>
        <taxon>Digenea</taxon>
        <taxon>Strigeidida</taxon>
        <taxon>Schistosomatoidea</taxon>
        <taxon>Schistosomatidae</taxon>
        <taxon>Schistosoma</taxon>
    </lineage>
</organism>
<accession>A0A430QUS0</accession>
<name>A0A430QUS0_SCHBO</name>
<keyword evidence="2" id="KW-1185">Reference proteome</keyword>
<protein>
    <submittedName>
        <fullName evidence="1">Uncharacterized protein</fullName>
    </submittedName>
</protein>
<feature type="non-terminal residue" evidence="1">
    <location>
        <position position="1"/>
    </location>
</feature>
<evidence type="ECO:0000313" key="1">
    <source>
        <dbReference type="EMBL" id="RTG91384.1"/>
    </source>
</evidence>
<dbReference type="Proteomes" id="UP000290809">
    <property type="component" value="Unassembled WGS sequence"/>
</dbReference>
<dbReference type="Gene3D" id="1.10.1380.10">
    <property type="entry name" value="Neutral endopeptidase , domain2"/>
    <property type="match status" value="1"/>
</dbReference>